<evidence type="ECO:0000313" key="3">
    <source>
        <dbReference type="Proteomes" id="UP000474802"/>
    </source>
</evidence>
<reference evidence="2 3" key="1">
    <citation type="submission" date="2020-02" db="EMBL/GenBank/DDBJ databases">
        <authorList>
            <person name="Khan S.A."/>
            <person name="Jeon C.O."/>
            <person name="Chun B.H."/>
        </authorList>
    </citation>
    <scope>NUCLEOTIDE SEQUENCE [LARGE SCALE GENOMIC DNA]</scope>
    <source>
        <strain evidence="2 3">H239</strain>
    </source>
</reference>
<dbReference type="Pfam" id="PF21834">
    <property type="entry name" value="DUF6894"/>
    <property type="match status" value="1"/>
</dbReference>
<evidence type="ECO:0000313" key="2">
    <source>
        <dbReference type="EMBL" id="NGP18211.1"/>
    </source>
</evidence>
<name>A0A6M1SZY6_9HYPH</name>
<proteinExistence type="predicted"/>
<keyword evidence="3" id="KW-1185">Reference proteome</keyword>
<dbReference type="InterPro" id="IPR054189">
    <property type="entry name" value="DUF6894"/>
</dbReference>
<dbReference type="Proteomes" id="UP000474802">
    <property type="component" value="Unassembled WGS sequence"/>
</dbReference>
<sequence>MPRYFFHVRDGQYLPDLSGTLCESDEQARAQAISAASEMIVQLGARFFDLRGWQMRVEEEGGRPLFTLYFSGLIVAAE</sequence>
<dbReference type="RefSeq" id="WP_164534439.1">
    <property type="nucleotide sequence ID" value="NZ_JAALFG010000002.1"/>
</dbReference>
<evidence type="ECO:0000259" key="1">
    <source>
        <dbReference type="Pfam" id="PF21834"/>
    </source>
</evidence>
<dbReference type="AlphaFoldDB" id="A0A6M1SZY6"/>
<organism evidence="2 3">
    <name type="scientific">Devosia aurantiaca</name>
    <dbReference type="NCBI Taxonomy" id="2714858"/>
    <lineage>
        <taxon>Bacteria</taxon>
        <taxon>Pseudomonadati</taxon>
        <taxon>Pseudomonadota</taxon>
        <taxon>Alphaproteobacteria</taxon>
        <taxon>Hyphomicrobiales</taxon>
        <taxon>Devosiaceae</taxon>
        <taxon>Devosia</taxon>
    </lineage>
</organism>
<dbReference type="EMBL" id="JAALFG010000002">
    <property type="protein sequence ID" value="NGP18211.1"/>
    <property type="molecule type" value="Genomic_DNA"/>
</dbReference>
<protein>
    <recommendedName>
        <fullName evidence="1">DUF6894 domain-containing protein</fullName>
    </recommendedName>
</protein>
<gene>
    <name evidence="2" type="ORF">G5575_11540</name>
</gene>
<feature type="domain" description="DUF6894" evidence="1">
    <location>
        <begin position="3"/>
        <end position="70"/>
    </location>
</feature>
<comment type="caution">
    <text evidence="2">The sequence shown here is derived from an EMBL/GenBank/DDBJ whole genome shotgun (WGS) entry which is preliminary data.</text>
</comment>
<reference evidence="2 3" key="2">
    <citation type="submission" date="2020-03" db="EMBL/GenBank/DDBJ databases">
        <title>Devosia chinhatensis sp. nov., isolated from a hexachlorocyclohexane (HCH) dump site in India.</title>
        <authorList>
            <person name="Kumar M."/>
            <person name="Lal R."/>
        </authorList>
    </citation>
    <scope>NUCLEOTIDE SEQUENCE [LARGE SCALE GENOMIC DNA]</scope>
    <source>
        <strain evidence="2 3">H239</strain>
    </source>
</reference>
<accession>A0A6M1SZY6</accession>